<proteinExistence type="predicted"/>
<gene>
    <name evidence="1" type="ORF">METZ01_LOCUS97069</name>
</gene>
<reference evidence="1" key="1">
    <citation type="submission" date="2018-05" db="EMBL/GenBank/DDBJ databases">
        <authorList>
            <person name="Lanie J.A."/>
            <person name="Ng W.-L."/>
            <person name="Kazmierczak K.M."/>
            <person name="Andrzejewski T.M."/>
            <person name="Davidsen T.M."/>
            <person name="Wayne K.J."/>
            <person name="Tettelin H."/>
            <person name="Glass J.I."/>
            <person name="Rusch D."/>
            <person name="Podicherti R."/>
            <person name="Tsui H.-C.T."/>
            <person name="Winkler M.E."/>
        </authorList>
    </citation>
    <scope>NUCLEOTIDE SEQUENCE</scope>
</reference>
<sequence length="125" mass="13868">MGYWRWPNALILLTAIYLSIIFEAVPNDWVEHGFRSLGDIEIQFSTRGGIRPGIKFNGKIEATGSGSITIGFRQNLGEAIYLDFAGPGSQEISLIAPESTERQIFLVASNESDGLVMWNIGRLYD</sequence>
<evidence type="ECO:0000313" key="1">
    <source>
        <dbReference type="EMBL" id="SVA44215.1"/>
    </source>
</evidence>
<organism evidence="1">
    <name type="scientific">marine metagenome</name>
    <dbReference type="NCBI Taxonomy" id="408172"/>
    <lineage>
        <taxon>unclassified sequences</taxon>
        <taxon>metagenomes</taxon>
        <taxon>ecological metagenomes</taxon>
    </lineage>
</organism>
<dbReference type="EMBL" id="UINC01009889">
    <property type="protein sequence ID" value="SVA44215.1"/>
    <property type="molecule type" value="Genomic_DNA"/>
</dbReference>
<accession>A0A381VVC6</accession>
<name>A0A381VVC6_9ZZZZ</name>
<dbReference type="AlphaFoldDB" id="A0A381VVC6"/>
<protein>
    <submittedName>
        <fullName evidence="1">Uncharacterized protein</fullName>
    </submittedName>
</protein>